<organism evidence="2">
    <name type="scientific">Cacopsylla melanoneura</name>
    <dbReference type="NCBI Taxonomy" id="428564"/>
    <lineage>
        <taxon>Eukaryota</taxon>
        <taxon>Metazoa</taxon>
        <taxon>Ecdysozoa</taxon>
        <taxon>Arthropoda</taxon>
        <taxon>Hexapoda</taxon>
        <taxon>Insecta</taxon>
        <taxon>Pterygota</taxon>
        <taxon>Neoptera</taxon>
        <taxon>Paraneoptera</taxon>
        <taxon>Hemiptera</taxon>
        <taxon>Sternorrhyncha</taxon>
        <taxon>Psylloidea</taxon>
        <taxon>Psyllidae</taxon>
        <taxon>Psyllinae</taxon>
        <taxon>Cacopsylla</taxon>
    </lineage>
</organism>
<name>A0A8D8ZP84_9HEMI</name>
<dbReference type="Gene3D" id="3.30.70.1820">
    <property type="entry name" value="L1 transposable element, RRM domain"/>
    <property type="match status" value="1"/>
</dbReference>
<accession>A0A8D8ZP84</accession>
<feature type="region of interest" description="Disordered" evidence="1">
    <location>
        <begin position="193"/>
        <end position="231"/>
    </location>
</feature>
<proteinExistence type="predicted"/>
<dbReference type="EMBL" id="HBUF01526200">
    <property type="protein sequence ID" value="CAG6750301.1"/>
    <property type="molecule type" value="Transcribed_RNA"/>
</dbReference>
<feature type="compositionally biased region" description="Polar residues" evidence="1">
    <location>
        <begin position="214"/>
        <end position="231"/>
    </location>
</feature>
<dbReference type="EMBL" id="HBUF01526199">
    <property type="protein sequence ID" value="CAG6750298.1"/>
    <property type="molecule type" value="Transcribed_RNA"/>
</dbReference>
<sequence>MMSEDKNYSMNDLVLAMQNMNTMNILNNTKINEKLDSIQASLEPMKAELAKHSTAISHLDFEKRRKKIIIFGLVEKQGETFQDLENMLLRFITNTLELTDFTLLELDCAKRLKPQPGGKPRPILLGFTTQRRKIAVLKNRGKLKGTKIHIHEDAPPEVREKEKALQDEVRHLRNQGKFAVLRAGKIITHDNKVDPKKQANQTQEKTRTKRAHSESPNDTITSKRQASDQNVNVSNSMFYETDSAEFENFNNTLTNTNTVLPVDSSTPLKSKNM</sequence>
<dbReference type="AlphaFoldDB" id="A0A8D8ZP84"/>
<reference evidence="2" key="1">
    <citation type="submission" date="2021-05" db="EMBL/GenBank/DDBJ databases">
        <authorList>
            <person name="Alioto T."/>
            <person name="Alioto T."/>
            <person name="Gomez Garrido J."/>
        </authorList>
    </citation>
    <scope>NUCLEOTIDE SEQUENCE</scope>
</reference>
<evidence type="ECO:0000313" key="2">
    <source>
        <dbReference type="EMBL" id="CAG6750301.1"/>
    </source>
</evidence>
<evidence type="ECO:0000256" key="1">
    <source>
        <dbReference type="SAM" id="MobiDB-lite"/>
    </source>
</evidence>
<protein>
    <submittedName>
        <fullName evidence="2">Uncharacterized protein</fullName>
    </submittedName>
</protein>